<evidence type="ECO:0000313" key="1">
    <source>
        <dbReference type="EMBL" id="SEB30767.1"/>
    </source>
</evidence>
<proteinExistence type="predicted"/>
<dbReference type="SUPFAM" id="SSF47598">
    <property type="entry name" value="Ribbon-helix-helix"/>
    <property type="match status" value="1"/>
</dbReference>
<dbReference type="InterPro" id="IPR010985">
    <property type="entry name" value="Ribbon_hlx_hlx"/>
</dbReference>
<dbReference type="RefSeq" id="WP_011117448.1">
    <property type="nucleotide sequence ID" value="NZ_CP018320.1"/>
</dbReference>
<protein>
    <recommendedName>
        <fullName evidence="3">TraA protein</fullName>
    </recommendedName>
</protein>
<sequence>MAKTLPIRLNDDQEARLEQAAALAGYKHLSTYVRDKALANEKSGSRQTDLDSWADQQRMLGLLENVSQAQAQNRTLLTIAVYLLRQGLQQGKVNQLRAELSHLVDTDQLISTLLPELASDIERLSGEDNA</sequence>
<evidence type="ECO:0000313" key="2">
    <source>
        <dbReference type="Proteomes" id="UP000183114"/>
    </source>
</evidence>
<dbReference type="Proteomes" id="UP000183114">
    <property type="component" value="Unassembled WGS sequence"/>
</dbReference>
<dbReference type="OrthoDB" id="6952748at2"/>
<dbReference type="EMBL" id="FNTF01000001">
    <property type="protein sequence ID" value="SEB30767.1"/>
    <property type="molecule type" value="Genomic_DNA"/>
</dbReference>
<gene>
    <name evidence="1" type="ORF">SAMN04490185_0033</name>
</gene>
<name>A0A1H4I9N1_9PSED</name>
<accession>A0A1H4I9N1</accession>
<dbReference type="GO" id="GO:0006355">
    <property type="term" value="P:regulation of DNA-templated transcription"/>
    <property type="evidence" value="ECO:0007669"/>
    <property type="project" value="InterPro"/>
</dbReference>
<reference evidence="1 2" key="1">
    <citation type="submission" date="2016-10" db="EMBL/GenBank/DDBJ databases">
        <authorList>
            <person name="de Groot N.N."/>
        </authorList>
    </citation>
    <scope>NUCLEOTIDE SEQUENCE [LARGE SCALE GENOMIC DNA]</scope>
    <source>
        <strain evidence="1 2">BS3655</strain>
    </source>
</reference>
<dbReference type="AlphaFoldDB" id="A0A1H4I9N1"/>
<organism evidence="1 2">
    <name type="scientific">Pseudomonas frederiksbergensis</name>
    <dbReference type="NCBI Taxonomy" id="104087"/>
    <lineage>
        <taxon>Bacteria</taxon>
        <taxon>Pseudomonadati</taxon>
        <taxon>Pseudomonadota</taxon>
        <taxon>Gammaproteobacteria</taxon>
        <taxon>Pseudomonadales</taxon>
        <taxon>Pseudomonadaceae</taxon>
        <taxon>Pseudomonas</taxon>
    </lineage>
</organism>
<evidence type="ECO:0008006" key="3">
    <source>
        <dbReference type="Google" id="ProtNLM"/>
    </source>
</evidence>